<proteinExistence type="predicted"/>
<feature type="non-terminal residue" evidence="2">
    <location>
        <position position="1"/>
    </location>
</feature>
<feature type="non-terminal residue" evidence="2">
    <location>
        <position position="74"/>
    </location>
</feature>
<reference evidence="2" key="1">
    <citation type="submission" date="2021-06" db="EMBL/GenBank/DDBJ databases">
        <authorList>
            <person name="Kallberg Y."/>
            <person name="Tangrot J."/>
            <person name="Rosling A."/>
        </authorList>
    </citation>
    <scope>NUCLEOTIDE SEQUENCE</scope>
    <source>
        <strain evidence="2">IN212</strain>
    </source>
</reference>
<evidence type="ECO:0000313" key="2">
    <source>
        <dbReference type="EMBL" id="CAG8821319.1"/>
    </source>
</evidence>
<feature type="region of interest" description="Disordered" evidence="1">
    <location>
        <begin position="1"/>
        <end position="32"/>
    </location>
</feature>
<keyword evidence="3" id="KW-1185">Reference proteome</keyword>
<feature type="compositionally biased region" description="Low complexity" evidence="1">
    <location>
        <begin position="17"/>
        <end position="28"/>
    </location>
</feature>
<organism evidence="2 3">
    <name type="scientific">Racocetra fulgida</name>
    <dbReference type="NCBI Taxonomy" id="60492"/>
    <lineage>
        <taxon>Eukaryota</taxon>
        <taxon>Fungi</taxon>
        <taxon>Fungi incertae sedis</taxon>
        <taxon>Mucoromycota</taxon>
        <taxon>Glomeromycotina</taxon>
        <taxon>Glomeromycetes</taxon>
        <taxon>Diversisporales</taxon>
        <taxon>Gigasporaceae</taxon>
        <taxon>Racocetra</taxon>
    </lineage>
</organism>
<gene>
    <name evidence="2" type="ORF">RFULGI_LOCUS19672</name>
</gene>
<comment type="caution">
    <text evidence="2">The sequence shown here is derived from an EMBL/GenBank/DDBJ whole genome shotgun (WGS) entry which is preliminary data.</text>
</comment>
<protein>
    <submittedName>
        <fullName evidence="2">3729_t:CDS:1</fullName>
    </submittedName>
</protein>
<dbReference type="Proteomes" id="UP000789396">
    <property type="component" value="Unassembled WGS sequence"/>
</dbReference>
<evidence type="ECO:0000256" key="1">
    <source>
        <dbReference type="SAM" id="MobiDB-lite"/>
    </source>
</evidence>
<accession>A0A9N9KBZ7</accession>
<sequence length="74" mass="8265">TISDQNASSIKDKESIISDPIPEPIHSSTQPQEMIYKENVMPTISHKRKKEQGLIQEISAGDSQDDAFLSTQDH</sequence>
<dbReference type="AlphaFoldDB" id="A0A9N9KBZ7"/>
<name>A0A9N9KBZ7_9GLOM</name>
<evidence type="ECO:0000313" key="3">
    <source>
        <dbReference type="Proteomes" id="UP000789396"/>
    </source>
</evidence>
<dbReference type="EMBL" id="CAJVPZ010100372">
    <property type="protein sequence ID" value="CAG8821319.1"/>
    <property type="molecule type" value="Genomic_DNA"/>
</dbReference>